<dbReference type="CDD" id="cd00293">
    <property type="entry name" value="USP-like"/>
    <property type="match status" value="1"/>
</dbReference>
<comment type="similarity">
    <text evidence="1">Belongs to the universal stress protein A family.</text>
</comment>
<name>A0A239DEY1_9BACT</name>
<evidence type="ECO:0000313" key="3">
    <source>
        <dbReference type="EMBL" id="SNS30428.1"/>
    </source>
</evidence>
<feature type="domain" description="UspA" evidence="2">
    <location>
        <begin position="3"/>
        <end position="146"/>
    </location>
</feature>
<evidence type="ECO:0000313" key="4">
    <source>
        <dbReference type="Proteomes" id="UP000198432"/>
    </source>
</evidence>
<dbReference type="AlphaFoldDB" id="A0A239DEY1"/>
<dbReference type="Pfam" id="PF00582">
    <property type="entry name" value="Usp"/>
    <property type="match status" value="1"/>
</dbReference>
<reference evidence="4" key="1">
    <citation type="submission" date="2017-06" db="EMBL/GenBank/DDBJ databases">
        <authorList>
            <person name="Varghese N."/>
            <person name="Submissions S."/>
        </authorList>
    </citation>
    <scope>NUCLEOTIDE SEQUENCE [LARGE SCALE GENOMIC DNA]</scope>
    <source>
        <strain evidence="4">NKM1</strain>
    </source>
</reference>
<organism evidence="3 4">
    <name type="scientific">Pontibacter ummariensis</name>
    <dbReference type="NCBI Taxonomy" id="1610492"/>
    <lineage>
        <taxon>Bacteria</taxon>
        <taxon>Pseudomonadati</taxon>
        <taxon>Bacteroidota</taxon>
        <taxon>Cytophagia</taxon>
        <taxon>Cytophagales</taxon>
        <taxon>Hymenobacteraceae</taxon>
        <taxon>Pontibacter</taxon>
    </lineage>
</organism>
<dbReference type="InterPro" id="IPR006016">
    <property type="entry name" value="UspA"/>
</dbReference>
<dbReference type="EMBL" id="FZOQ01000004">
    <property type="protein sequence ID" value="SNS30428.1"/>
    <property type="molecule type" value="Genomic_DNA"/>
</dbReference>
<evidence type="ECO:0000256" key="1">
    <source>
        <dbReference type="ARBA" id="ARBA00008791"/>
    </source>
</evidence>
<protein>
    <submittedName>
        <fullName evidence="3">Nucleotide-binding universal stress protein, UspA family</fullName>
    </submittedName>
</protein>
<dbReference type="PANTHER" id="PTHR46268:SF6">
    <property type="entry name" value="UNIVERSAL STRESS PROTEIN UP12"/>
    <property type="match status" value="1"/>
</dbReference>
<dbReference type="PANTHER" id="PTHR46268">
    <property type="entry name" value="STRESS RESPONSE PROTEIN NHAX"/>
    <property type="match status" value="1"/>
</dbReference>
<dbReference type="Proteomes" id="UP000198432">
    <property type="component" value="Unassembled WGS sequence"/>
</dbReference>
<dbReference type="RefSeq" id="WP_089318363.1">
    <property type="nucleotide sequence ID" value="NZ_FZOQ01000004.1"/>
</dbReference>
<dbReference type="InterPro" id="IPR006015">
    <property type="entry name" value="Universal_stress_UspA"/>
</dbReference>
<dbReference type="SUPFAM" id="SSF52402">
    <property type="entry name" value="Adenine nucleotide alpha hydrolases-like"/>
    <property type="match status" value="2"/>
</dbReference>
<dbReference type="PRINTS" id="PR01438">
    <property type="entry name" value="UNVRSLSTRESS"/>
</dbReference>
<accession>A0A239DEY1</accession>
<dbReference type="InterPro" id="IPR014729">
    <property type="entry name" value="Rossmann-like_a/b/a_fold"/>
</dbReference>
<sequence length="283" mass="32196">MLKILALSDFSANAHFALRAAMQLAQRYGGEVIFAHAMDKPLVPATAPQELFTELLALDQAKWQEKLRKEVQQLFQMLHIRHKEVMYQVKIVAGPLPQAAIQLSEEHNIELQVMGNSGASGLEHFLLGSNSLQLIKSTTKPLLVVPKGFMFEGFTNITLIIRPEKFRYRAGIGILLRLARSYRSVLHFLFVSDEEKSKRALEEFLRKHQLWQEPQEYSILLHTVPNTNRIEALKEHMDAIKPDLLVVFPSSESIWEELFSDSITEEVADQGKVPLLVFPEANS</sequence>
<dbReference type="OrthoDB" id="9788959at2"/>
<keyword evidence="4" id="KW-1185">Reference proteome</keyword>
<gene>
    <name evidence="3" type="ORF">SAMN06296052_104182</name>
</gene>
<evidence type="ECO:0000259" key="2">
    <source>
        <dbReference type="Pfam" id="PF00582"/>
    </source>
</evidence>
<dbReference type="Gene3D" id="3.40.50.620">
    <property type="entry name" value="HUPs"/>
    <property type="match status" value="2"/>
</dbReference>
<proteinExistence type="inferred from homology"/>